<dbReference type="InterPro" id="IPR039204">
    <property type="entry name" value="MRS2-like"/>
</dbReference>
<evidence type="ECO:0000256" key="1">
    <source>
        <dbReference type="ARBA" id="ARBA00007535"/>
    </source>
</evidence>
<evidence type="ECO:0000313" key="4">
    <source>
        <dbReference type="Proteomes" id="UP000245207"/>
    </source>
</evidence>
<reference evidence="3 4" key="1">
    <citation type="journal article" date="2018" name="Mol. Plant">
        <title>The genome of Artemisia annua provides insight into the evolution of Asteraceae family and artemisinin biosynthesis.</title>
        <authorList>
            <person name="Shen Q."/>
            <person name="Zhang L."/>
            <person name="Liao Z."/>
            <person name="Wang S."/>
            <person name="Yan T."/>
            <person name="Shi P."/>
            <person name="Liu M."/>
            <person name="Fu X."/>
            <person name="Pan Q."/>
            <person name="Wang Y."/>
            <person name="Lv Z."/>
            <person name="Lu X."/>
            <person name="Zhang F."/>
            <person name="Jiang W."/>
            <person name="Ma Y."/>
            <person name="Chen M."/>
            <person name="Hao X."/>
            <person name="Li L."/>
            <person name="Tang Y."/>
            <person name="Lv G."/>
            <person name="Zhou Y."/>
            <person name="Sun X."/>
            <person name="Brodelius P.E."/>
            <person name="Rose J.K.C."/>
            <person name="Tang K."/>
        </authorList>
    </citation>
    <scope>NUCLEOTIDE SEQUENCE [LARGE SCALE GENOMIC DNA]</scope>
    <source>
        <strain evidence="4">cv. Huhao1</strain>
        <tissue evidence="3">Leaf</tissue>
    </source>
</reference>
<dbReference type="STRING" id="35608.A0A2U1LY92"/>
<evidence type="ECO:0000256" key="2">
    <source>
        <dbReference type="SAM" id="MobiDB-lite"/>
    </source>
</evidence>
<sequence length="394" mass="44673">MLNVRHMYNVNDEASENVIEGENFDKANVSDKEKGDNADVENNVAKEKTDEKRDEDREKLKHESEGNRKGKYVAGKRKMKPQAVKGKKKVDTENGDCKDKDAADVDGNSTDDDFVSPKKIKIPKVIVGKENTFTSKRFEEEVDEDAADKDGQSTDDDFVSQEKTKIPKVIGDRCGLRREYKEQKLQLVVLRKKYAAKILLSEINQKKADFEVEAEAYRMLPLEERQRLEDAAFERVKARVTRSVWDCFSASVTVKKANEMRAGVSYFHETISERRTVDVNVGSCFGHTSSRRRIRRHTEDDMFDCVRTAAQLNIGGPGLRKKAKRVRPWGLLDSTSQAQIVDVGKHAIMHRTGLPAHDLRILDPILSYPSTVLGRGTFTLFEKVPLPITRVSLS</sequence>
<dbReference type="AlphaFoldDB" id="A0A2U1LY92"/>
<dbReference type="EMBL" id="PKPP01007232">
    <property type="protein sequence ID" value="PWA53982.1"/>
    <property type="molecule type" value="Genomic_DNA"/>
</dbReference>
<proteinExistence type="inferred from homology"/>
<feature type="compositionally biased region" description="Basic and acidic residues" evidence="2">
    <location>
        <begin position="89"/>
        <end position="103"/>
    </location>
</feature>
<name>A0A2U1LY92_ARTAN</name>
<dbReference type="Proteomes" id="UP000245207">
    <property type="component" value="Unassembled WGS sequence"/>
</dbReference>
<comment type="similarity">
    <text evidence="1">Belongs to the CorA metal ion transporter (MIT) (TC 1.A.35.5) family.</text>
</comment>
<protein>
    <submittedName>
        <fullName evidence="3">Magnesium transporter MRS2/LPE10</fullName>
    </submittedName>
</protein>
<dbReference type="PANTHER" id="PTHR13890">
    <property type="entry name" value="RNA SPLICING PROTEIN MRS2, MITOCHONDRIAL"/>
    <property type="match status" value="1"/>
</dbReference>
<dbReference type="PANTHER" id="PTHR13890:SF35">
    <property type="entry name" value="MAGNESIUM TRANSPORTER MRS2-3"/>
    <property type="match status" value="1"/>
</dbReference>
<feature type="compositionally biased region" description="Basic and acidic residues" evidence="2">
    <location>
        <begin position="23"/>
        <end position="37"/>
    </location>
</feature>
<feature type="region of interest" description="Disordered" evidence="2">
    <location>
        <begin position="1"/>
        <end position="109"/>
    </location>
</feature>
<dbReference type="GO" id="GO:0015095">
    <property type="term" value="F:magnesium ion transmembrane transporter activity"/>
    <property type="evidence" value="ECO:0007669"/>
    <property type="project" value="TreeGrafter"/>
</dbReference>
<keyword evidence="4" id="KW-1185">Reference proteome</keyword>
<feature type="compositionally biased region" description="Basic residues" evidence="2">
    <location>
        <begin position="69"/>
        <end position="88"/>
    </location>
</feature>
<evidence type="ECO:0000313" key="3">
    <source>
        <dbReference type="EMBL" id="PWA53982.1"/>
    </source>
</evidence>
<dbReference type="OrthoDB" id="10666761at2759"/>
<comment type="caution">
    <text evidence="3">The sequence shown here is derived from an EMBL/GenBank/DDBJ whole genome shotgun (WGS) entry which is preliminary data.</text>
</comment>
<feature type="compositionally biased region" description="Basic and acidic residues" evidence="2">
    <location>
        <begin position="44"/>
        <end position="68"/>
    </location>
</feature>
<organism evidence="3 4">
    <name type="scientific">Artemisia annua</name>
    <name type="common">Sweet wormwood</name>
    <dbReference type="NCBI Taxonomy" id="35608"/>
    <lineage>
        <taxon>Eukaryota</taxon>
        <taxon>Viridiplantae</taxon>
        <taxon>Streptophyta</taxon>
        <taxon>Embryophyta</taxon>
        <taxon>Tracheophyta</taxon>
        <taxon>Spermatophyta</taxon>
        <taxon>Magnoliopsida</taxon>
        <taxon>eudicotyledons</taxon>
        <taxon>Gunneridae</taxon>
        <taxon>Pentapetalae</taxon>
        <taxon>asterids</taxon>
        <taxon>campanulids</taxon>
        <taxon>Asterales</taxon>
        <taxon>Asteraceae</taxon>
        <taxon>Asteroideae</taxon>
        <taxon>Anthemideae</taxon>
        <taxon>Artemisiinae</taxon>
        <taxon>Artemisia</taxon>
    </lineage>
</organism>
<accession>A0A2U1LY92</accession>
<gene>
    <name evidence="3" type="ORF">CTI12_AA439000</name>
</gene>